<dbReference type="PROSITE" id="PS51472">
    <property type="entry name" value="RRM_NUP35"/>
    <property type="match status" value="1"/>
</dbReference>
<feature type="region of interest" description="Disordered" evidence="10">
    <location>
        <begin position="65"/>
        <end position="134"/>
    </location>
</feature>
<dbReference type="Pfam" id="PF05172">
    <property type="entry name" value="RRM_Nup35"/>
    <property type="match status" value="1"/>
</dbReference>
<reference evidence="12 13" key="1">
    <citation type="submission" date="2024-03" db="EMBL/GenBank/DDBJ databases">
        <title>Complete genome sequence of the green alga Chloropicon roscoffensis RCC1871.</title>
        <authorList>
            <person name="Lemieux C."/>
            <person name="Pombert J.-F."/>
            <person name="Otis C."/>
            <person name="Turmel M."/>
        </authorList>
    </citation>
    <scope>NUCLEOTIDE SEQUENCE [LARGE SCALE GENOMIC DNA]</scope>
    <source>
        <strain evidence="12 13">RCC1871</strain>
    </source>
</reference>
<evidence type="ECO:0000256" key="3">
    <source>
        <dbReference type="ARBA" id="ARBA00022448"/>
    </source>
</evidence>
<evidence type="ECO:0000256" key="1">
    <source>
        <dbReference type="ARBA" id="ARBA00004567"/>
    </source>
</evidence>
<dbReference type="InterPro" id="IPR035979">
    <property type="entry name" value="RBD_domain_sf"/>
</dbReference>
<evidence type="ECO:0000313" key="12">
    <source>
        <dbReference type="EMBL" id="WZN66545.1"/>
    </source>
</evidence>
<sequence>MANTERLPTVLYRTPAATSTPLSAGSHYTPSRAFGSPGSPVFSPLSGNTAGYRTSGRTPVLDSTLAKARTPASASFGGSTFDRQEHQERSVAPRQLYGSGNTAPPPVMSLRDGHGAPRGADPSARGLEAAAGGAGPNPLLANEYAFGAGSASHEGDGALGGGDGFRSRWVTVYGFQHQDRDLILRELQECGDIMCCRNGGTERANFMHIQFQSKGEAQRALGKNGKLVSRNLMIGIAPISRQHCTALQQQQKGQQGGVGQSGSAQAYHGNPSPLNGAQGSRKAPTGLGHAGGFDSMPQPVSTFWTKVNEYVFGL</sequence>
<dbReference type="GO" id="GO:0006607">
    <property type="term" value="P:NLS-bearing protein import into nucleus"/>
    <property type="evidence" value="ECO:0007669"/>
    <property type="project" value="TreeGrafter"/>
</dbReference>
<proteinExistence type="inferred from homology"/>
<evidence type="ECO:0000313" key="13">
    <source>
        <dbReference type="Proteomes" id="UP001472866"/>
    </source>
</evidence>
<evidence type="ECO:0000256" key="8">
    <source>
        <dbReference type="ARBA" id="ARBA00023242"/>
    </source>
</evidence>
<dbReference type="Gene3D" id="3.30.70.330">
    <property type="match status" value="1"/>
</dbReference>
<keyword evidence="5" id="KW-0653">Protein transport</keyword>
<dbReference type="AlphaFoldDB" id="A0AAX4PLJ1"/>
<keyword evidence="8 9" id="KW-0539">Nucleus</keyword>
<keyword evidence="6" id="KW-0811">Translocation</keyword>
<keyword evidence="3 9" id="KW-0813">Transport</keyword>
<dbReference type="GO" id="GO:0017056">
    <property type="term" value="F:structural constituent of nuclear pore"/>
    <property type="evidence" value="ECO:0007669"/>
    <property type="project" value="TreeGrafter"/>
</dbReference>
<feature type="compositionally biased region" description="Basic and acidic residues" evidence="10">
    <location>
        <begin position="82"/>
        <end position="91"/>
    </location>
</feature>
<evidence type="ECO:0000256" key="5">
    <source>
        <dbReference type="ARBA" id="ARBA00022927"/>
    </source>
</evidence>
<dbReference type="GO" id="GO:0051028">
    <property type="term" value="P:mRNA transport"/>
    <property type="evidence" value="ECO:0007669"/>
    <property type="project" value="UniProtKB-UniRule"/>
</dbReference>
<feature type="domain" description="RRM Nup35-type" evidence="11">
    <location>
        <begin position="164"/>
        <end position="246"/>
    </location>
</feature>
<evidence type="ECO:0000256" key="9">
    <source>
        <dbReference type="PROSITE-ProRule" id="PRU00804"/>
    </source>
</evidence>
<dbReference type="GO" id="GO:0044615">
    <property type="term" value="C:nuclear pore nuclear basket"/>
    <property type="evidence" value="ECO:0007669"/>
    <property type="project" value="TreeGrafter"/>
</dbReference>
<dbReference type="PANTHER" id="PTHR21527">
    <property type="entry name" value="NUCLEOPORIN NUP35"/>
    <property type="match status" value="1"/>
</dbReference>
<dbReference type="EMBL" id="CP151515">
    <property type="protein sequence ID" value="WZN66545.1"/>
    <property type="molecule type" value="Genomic_DNA"/>
</dbReference>
<dbReference type="SUPFAM" id="SSF54928">
    <property type="entry name" value="RNA-binding domain, RBD"/>
    <property type="match status" value="1"/>
</dbReference>
<dbReference type="GO" id="GO:0003676">
    <property type="term" value="F:nucleic acid binding"/>
    <property type="evidence" value="ECO:0007669"/>
    <property type="project" value="InterPro"/>
</dbReference>
<keyword evidence="13" id="KW-1185">Reference proteome</keyword>
<gene>
    <name evidence="12" type="ORF">HKI87_15g81120</name>
</gene>
<dbReference type="Proteomes" id="UP001472866">
    <property type="component" value="Chromosome 15"/>
</dbReference>
<dbReference type="InterPro" id="IPR007846">
    <property type="entry name" value="RRM_NUP35_dom"/>
</dbReference>
<dbReference type="FunFam" id="3.30.70.330:FF:000095">
    <property type="entry name" value="Putative Nucleoporin NUP53"/>
    <property type="match status" value="1"/>
</dbReference>
<dbReference type="PANTHER" id="PTHR21527:SF6">
    <property type="entry name" value="NUCLEOPORIN NUP35"/>
    <property type="match status" value="1"/>
</dbReference>
<evidence type="ECO:0000256" key="6">
    <source>
        <dbReference type="ARBA" id="ARBA00023010"/>
    </source>
</evidence>
<dbReference type="GO" id="GO:0006999">
    <property type="term" value="P:nuclear pore organization"/>
    <property type="evidence" value="ECO:0007669"/>
    <property type="project" value="TreeGrafter"/>
</dbReference>
<comment type="subcellular location">
    <subcellularLocation>
        <location evidence="1">Nucleus</location>
        <location evidence="1">Nuclear pore complex</location>
    </subcellularLocation>
</comment>
<comment type="similarity">
    <text evidence="2">Belongs to the Nup35 family.</text>
</comment>
<organism evidence="12 13">
    <name type="scientific">Chloropicon roscoffensis</name>
    <dbReference type="NCBI Taxonomy" id="1461544"/>
    <lineage>
        <taxon>Eukaryota</taxon>
        <taxon>Viridiplantae</taxon>
        <taxon>Chlorophyta</taxon>
        <taxon>Chloropicophyceae</taxon>
        <taxon>Chloropicales</taxon>
        <taxon>Chloropicaceae</taxon>
        <taxon>Chloropicon</taxon>
    </lineage>
</organism>
<keyword evidence="7 9" id="KW-0906">Nuclear pore complex</keyword>
<name>A0AAX4PLJ1_9CHLO</name>
<evidence type="ECO:0000256" key="10">
    <source>
        <dbReference type="SAM" id="MobiDB-lite"/>
    </source>
</evidence>
<dbReference type="CDD" id="cd12441">
    <property type="entry name" value="RRM_Nup53_like"/>
    <property type="match status" value="1"/>
</dbReference>
<protein>
    <submittedName>
        <fullName evidence="12">Nuclear pore complex protein NUP35</fullName>
    </submittedName>
</protein>
<accession>A0AAX4PLJ1</accession>
<evidence type="ECO:0000256" key="4">
    <source>
        <dbReference type="ARBA" id="ARBA00022816"/>
    </source>
</evidence>
<dbReference type="GO" id="GO:0044613">
    <property type="term" value="C:nuclear pore central transport channel"/>
    <property type="evidence" value="ECO:0007669"/>
    <property type="project" value="TreeGrafter"/>
</dbReference>
<feature type="region of interest" description="Disordered" evidence="10">
    <location>
        <begin position="245"/>
        <end position="294"/>
    </location>
</feature>
<keyword evidence="4 9" id="KW-0509">mRNA transport</keyword>
<dbReference type="GO" id="GO:0005543">
    <property type="term" value="F:phospholipid binding"/>
    <property type="evidence" value="ECO:0007669"/>
    <property type="project" value="TreeGrafter"/>
</dbReference>
<evidence type="ECO:0000256" key="7">
    <source>
        <dbReference type="ARBA" id="ARBA00023132"/>
    </source>
</evidence>
<evidence type="ECO:0000259" key="11">
    <source>
        <dbReference type="PROSITE" id="PS51472"/>
    </source>
</evidence>
<dbReference type="InterPro" id="IPR012677">
    <property type="entry name" value="Nucleotide-bd_a/b_plait_sf"/>
</dbReference>
<evidence type="ECO:0000256" key="2">
    <source>
        <dbReference type="ARBA" id="ARBA00009454"/>
    </source>
</evidence>